<dbReference type="InterPro" id="IPR006969">
    <property type="entry name" value="Stig-like"/>
</dbReference>
<evidence type="ECO:0000313" key="4">
    <source>
        <dbReference type="EMBL" id="CAG5137038.1"/>
    </source>
</evidence>
<protein>
    <submittedName>
        <fullName evidence="4">Uncharacterized protein</fullName>
    </submittedName>
</protein>
<proteinExistence type="inferred from homology"/>
<gene>
    <name evidence="4" type="ORF">ALTATR162_LOCUS31</name>
</gene>
<keyword evidence="2 3" id="KW-0732">Signal</keyword>
<evidence type="ECO:0000256" key="1">
    <source>
        <dbReference type="ARBA" id="ARBA00006010"/>
    </source>
</evidence>
<evidence type="ECO:0000256" key="3">
    <source>
        <dbReference type="SAM" id="SignalP"/>
    </source>
</evidence>
<dbReference type="RefSeq" id="XP_043163559.1">
    <property type="nucleotide sequence ID" value="XM_043307624.1"/>
</dbReference>
<dbReference type="OrthoDB" id="3800261at2759"/>
<accession>A0A8J2HQ65</accession>
<organism evidence="4 5">
    <name type="scientific">Alternaria atra</name>
    <dbReference type="NCBI Taxonomy" id="119953"/>
    <lineage>
        <taxon>Eukaryota</taxon>
        <taxon>Fungi</taxon>
        <taxon>Dikarya</taxon>
        <taxon>Ascomycota</taxon>
        <taxon>Pezizomycotina</taxon>
        <taxon>Dothideomycetes</taxon>
        <taxon>Pleosporomycetidae</taxon>
        <taxon>Pleosporales</taxon>
        <taxon>Pleosporineae</taxon>
        <taxon>Pleosporaceae</taxon>
        <taxon>Alternaria</taxon>
        <taxon>Alternaria sect. Ulocladioides</taxon>
    </lineage>
</organism>
<reference evidence="4" key="1">
    <citation type="submission" date="2021-05" db="EMBL/GenBank/DDBJ databases">
        <authorList>
            <person name="Stam R."/>
        </authorList>
    </citation>
    <scope>NUCLEOTIDE SEQUENCE</scope>
    <source>
        <strain evidence="4">CS162</strain>
    </source>
</reference>
<evidence type="ECO:0000256" key="2">
    <source>
        <dbReference type="ARBA" id="ARBA00022729"/>
    </source>
</evidence>
<dbReference type="AlphaFoldDB" id="A0A8J2HQ65"/>
<comment type="caution">
    <text evidence="4">The sequence shown here is derived from an EMBL/GenBank/DDBJ whole genome shotgun (WGS) entry which is preliminary data.</text>
</comment>
<feature type="chain" id="PRO_5035169501" evidence="3">
    <location>
        <begin position="19"/>
        <end position="188"/>
    </location>
</feature>
<dbReference type="GeneID" id="67014618"/>
<sequence length="188" mass="19490">MVRIVLLSLLVSAATIWAEPGSTGNSVCAQWCSLNYANPGKDCTSLAAQGGGPCYKCGPLKTVVSMKCCNEKCYDTDNDDNNCGDCGKKCPSGEKCKSGKCAPVCPSGQKMCGDKCCNTDNDDNNCGDCGKKCPSGEKCKSGKCAPVCPSGQKMCGDKCCNTDNDDNNCGDCGKKCPSGEKCKSGKCV</sequence>
<comment type="similarity">
    <text evidence="1">Belongs to the STIG1 family.</text>
</comment>
<dbReference type="Pfam" id="PF04885">
    <property type="entry name" value="Stig1"/>
    <property type="match status" value="2"/>
</dbReference>
<dbReference type="PANTHER" id="PTHR33227:SF48">
    <property type="entry name" value="STIGMA-SPECIFIC STIG1-LIKE PROTEIN 4"/>
    <property type="match status" value="1"/>
</dbReference>
<name>A0A8J2HQ65_9PLEO</name>
<dbReference type="EMBL" id="CAJRGZ010000005">
    <property type="protein sequence ID" value="CAG5137038.1"/>
    <property type="molecule type" value="Genomic_DNA"/>
</dbReference>
<evidence type="ECO:0000313" key="5">
    <source>
        <dbReference type="Proteomes" id="UP000676310"/>
    </source>
</evidence>
<keyword evidence="5" id="KW-1185">Reference proteome</keyword>
<dbReference type="PANTHER" id="PTHR33227">
    <property type="entry name" value="STIGMA-SPECIFIC STIG1-LIKE PROTEIN 3"/>
    <property type="match status" value="1"/>
</dbReference>
<feature type="signal peptide" evidence="3">
    <location>
        <begin position="1"/>
        <end position="18"/>
    </location>
</feature>
<dbReference type="Proteomes" id="UP000676310">
    <property type="component" value="Unassembled WGS sequence"/>
</dbReference>